<evidence type="ECO:0000256" key="13">
    <source>
        <dbReference type="ARBA" id="ARBA00042717"/>
    </source>
</evidence>
<dbReference type="AlphaFoldDB" id="A0A814VEK8"/>
<sequence>MHLLSLIVTLLFIYISTFSQAIVDLQARDFYVHDLPLLPTNLSSIRMHAGHVPVSSIHHGTLFFWHFAQKNVTDKSRTVIWLNGGPGCSSMMGIWLIIGPFRFQDENTIVENNGSWHLHANLLFVDQPLGTGFSKTYSRLFVRELDEMADHFLGFLNRYIEIFPELLEDDIYLAGESFAGQYIPYIARTILDKRSDMKLRGLLIGNGFTDPISKYKSLLPFAVENNLVEENSKLFYRIAHQTKLCEQALHDYSQIFYHTCYRILYDIVENGSMNNHHGANEKGRCVNMYDIRLDDIPPACGTNWPAEMIYVKQYLQRKDVMSRIHVDDWTVRWVPCAEIVRFKFTAIHSKPSITLLPDLLRQIPILLYSGEYDLISNHMGTELMIDTMTWNNRTGFDLGNGILAPTESWIIDGESAGLIRRARNLTYILFYNGSHMVPYDQPRRSQIMLHQFIQSNFTSLISNTIKKRRKLLFKRTRSTFNSIIGIVVAAIISIIALIWFLIWKQYPTRIATPCSIIRMIRSKLCHVQEGEMGPAATSNNSSEESRNLNDETIV</sequence>
<keyword evidence="9 15" id="KW-0472">Membrane</keyword>
<accession>A0A814VEK8</accession>
<keyword evidence="7 15" id="KW-1133">Transmembrane helix</keyword>
<evidence type="ECO:0000256" key="12">
    <source>
        <dbReference type="ARBA" id="ARBA00040628"/>
    </source>
</evidence>
<evidence type="ECO:0000256" key="5">
    <source>
        <dbReference type="ARBA" id="ARBA00022703"/>
    </source>
</evidence>
<dbReference type="GO" id="GO:0006915">
    <property type="term" value="P:apoptotic process"/>
    <property type="evidence" value="ECO:0007669"/>
    <property type="project" value="UniProtKB-KW"/>
</dbReference>
<evidence type="ECO:0000313" key="18">
    <source>
        <dbReference type="EMBL" id="CAF1503954.1"/>
    </source>
</evidence>
<keyword evidence="8" id="KW-0333">Golgi apparatus</keyword>
<comment type="subcellular location">
    <subcellularLocation>
        <location evidence="2">Golgi apparatus</location>
        <location evidence="2">trans-Golgi network membrane</location>
        <topology evidence="2">Single-pass type I membrane protein</topology>
    </subcellularLocation>
</comment>
<evidence type="ECO:0000256" key="16">
    <source>
        <dbReference type="SAM" id="SignalP"/>
    </source>
</evidence>
<comment type="similarity">
    <text evidence="3">Belongs to the peptidase S10 family.</text>
</comment>
<organism evidence="17 19">
    <name type="scientific">Adineta ricciae</name>
    <name type="common">Rotifer</name>
    <dbReference type="NCBI Taxonomy" id="249248"/>
    <lineage>
        <taxon>Eukaryota</taxon>
        <taxon>Metazoa</taxon>
        <taxon>Spiralia</taxon>
        <taxon>Gnathifera</taxon>
        <taxon>Rotifera</taxon>
        <taxon>Eurotatoria</taxon>
        <taxon>Bdelloidea</taxon>
        <taxon>Adinetida</taxon>
        <taxon>Adinetidae</taxon>
        <taxon>Adineta</taxon>
    </lineage>
</organism>
<evidence type="ECO:0000313" key="19">
    <source>
        <dbReference type="Proteomes" id="UP000663828"/>
    </source>
</evidence>
<dbReference type="PRINTS" id="PR00724">
    <property type="entry name" value="CRBOXYPTASEC"/>
</dbReference>
<dbReference type="EMBL" id="CAJNOJ010000652">
    <property type="protein sequence ID" value="CAF1503954.1"/>
    <property type="molecule type" value="Genomic_DNA"/>
</dbReference>
<dbReference type="EC" id="3.4.16.6" evidence="10"/>
<feature type="transmembrane region" description="Helical" evidence="15">
    <location>
        <begin position="480"/>
        <end position="502"/>
    </location>
</feature>
<evidence type="ECO:0000256" key="6">
    <source>
        <dbReference type="ARBA" id="ARBA00022729"/>
    </source>
</evidence>
<keyword evidence="6 16" id="KW-0732">Signal</keyword>
<gene>
    <name evidence="18" type="ORF">EDS130_LOCUS42808</name>
    <name evidence="17" type="ORF">XAT740_LOCUS22950</name>
</gene>
<keyword evidence="19" id="KW-1185">Reference proteome</keyword>
<comment type="caution">
    <text evidence="17">The sequence shown here is derived from an EMBL/GenBank/DDBJ whole genome shotgun (WGS) entry which is preliminary data.</text>
</comment>
<evidence type="ECO:0000256" key="9">
    <source>
        <dbReference type="ARBA" id="ARBA00023136"/>
    </source>
</evidence>
<proteinExistence type="inferred from homology"/>
<evidence type="ECO:0000256" key="10">
    <source>
        <dbReference type="ARBA" id="ARBA00038895"/>
    </source>
</evidence>
<reference evidence="17" key="1">
    <citation type="submission" date="2021-02" db="EMBL/GenBank/DDBJ databases">
        <authorList>
            <person name="Nowell W R."/>
        </authorList>
    </citation>
    <scope>NUCLEOTIDE SEQUENCE</scope>
</reference>
<dbReference type="Gene3D" id="3.40.50.1820">
    <property type="entry name" value="alpha/beta hydrolase"/>
    <property type="match status" value="1"/>
</dbReference>
<dbReference type="PANTHER" id="PTHR11802:SF190">
    <property type="entry name" value="PHEROMONE-PROCESSING CARBOXYPEPTIDASE KEX1"/>
    <property type="match status" value="1"/>
</dbReference>
<feature type="signal peptide" evidence="16">
    <location>
        <begin position="1"/>
        <end position="19"/>
    </location>
</feature>
<dbReference type="GO" id="GO:0004185">
    <property type="term" value="F:serine-type carboxypeptidase activity"/>
    <property type="evidence" value="ECO:0007669"/>
    <property type="project" value="UniProtKB-EC"/>
</dbReference>
<evidence type="ECO:0000256" key="4">
    <source>
        <dbReference type="ARBA" id="ARBA00022692"/>
    </source>
</evidence>
<evidence type="ECO:0000256" key="1">
    <source>
        <dbReference type="ARBA" id="ARBA00001003"/>
    </source>
</evidence>
<name>A0A814VEK8_ADIRI</name>
<evidence type="ECO:0000256" key="7">
    <source>
        <dbReference type="ARBA" id="ARBA00022989"/>
    </source>
</evidence>
<evidence type="ECO:0000256" key="11">
    <source>
        <dbReference type="ARBA" id="ARBA00040403"/>
    </source>
</evidence>
<dbReference type="EMBL" id="CAJNOR010001712">
    <property type="protein sequence ID" value="CAF1187966.1"/>
    <property type="molecule type" value="Genomic_DNA"/>
</dbReference>
<evidence type="ECO:0000256" key="3">
    <source>
        <dbReference type="ARBA" id="ARBA00009431"/>
    </source>
</evidence>
<evidence type="ECO:0000256" key="15">
    <source>
        <dbReference type="SAM" id="Phobius"/>
    </source>
</evidence>
<feature type="chain" id="PRO_5036226214" description="Pheromone-processing carboxypeptidase KEX1" evidence="16">
    <location>
        <begin position="20"/>
        <end position="554"/>
    </location>
</feature>
<dbReference type="Proteomes" id="UP000663852">
    <property type="component" value="Unassembled WGS sequence"/>
</dbReference>
<evidence type="ECO:0000256" key="8">
    <source>
        <dbReference type="ARBA" id="ARBA00023034"/>
    </source>
</evidence>
<feature type="compositionally biased region" description="Basic and acidic residues" evidence="14">
    <location>
        <begin position="543"/>
        <end position="554"/>
    </location>
</feature>
<dbReference type="PANTHER" id="PTHR11802">
    <property type="entry name" value="SERINE PROTEASE FAMILY S10 SERINE CARBOXYPEPTIDASE"/>
    <property type="match status" value="1"/>
</dbReference>
<evidence type="ECO:0000256" key="14">
    <source>
        <dbReference type="SAM" id="MobiDB-lite"/>
    </source>
</evidence>
<protein>
    <recommendedName>
        <fullName evidence="12">Pheromone-processing carboxypeptidase KEX1</fullName>
        <ecNumber evidence="10">3.4.16.6</ecNumber>
    </recommendedName>
    <alternativeName>
        <fullName evidence="13">Carboxypeptidase D</fullName>
    </alternativeName>
    <alternativeName>
        <fullName evidence="11">Pheromone-processing carboxypeptidase kex1</fullName>
    </alternativeName>
</protein>
<keyword evidence="4 15" id="KW-0812">Transmembrane</keyword>
<dbReference type="Proteomes" id="UP000663828">
    <property type="component" value="Unassembled WGS sequence"/>
</dbReference>
<dbReference type="InterPro" id="IPR029058">
    <property type="entry name" value="AB_hydrolase_fold"/>
</dbReference>
<dbReference type="SUPFAM" id="SSF53474">
    <property type="entry name" value="alpha/beta-Hydrolases"/>
    <property type="match status" value="1"/>
</dbReference>
<evidence type="ECO:0000313" key="17">
    <source>
        <dbReference type="EMBL" id="CAF1187966.1"/>
    </source>
</evidence>
<dbReference type="GO" id="GO:0005802">
    <property type="term" value="C:trans-Golgi network"/>
    <property type="evidence" value="ECO:0007669"/>
    <property type="project" value="TreeGrafter"/>
</dbReference>
<comment type="catalytic activity">
    <reaction evidence="1">
        <text>Preferential release of a C-terminal arginine or lysine residue.</text>
        <dbReference type="EC" id="3.4.16.6"/>
    </reaction>
</comment>
<evidence type="ECO:0000256" key="2">
    <source>
        <dbReference type="ARBA" id="ARBA00004393"/>
    </source>
</evidence>
<dbReference type="InterPro" id="IPR001563">
    <property type="entry name" value="Peptidase_S10"/>
</dbReference>
<keyword evidence="5" id="KW-0053">Apoptosis</keyword>
<dbReference type="GO" id="GO:0006508">
    <property type="term" value="P:proteolysis"/>
    <property type="evidence" value="ECO:0007669"/>
    <property type="project" value="InterPro"/>
</dbReference>
<dbReference type="Pfam" id="PF00450">
    <property type="entry name" value="Peptidase_S10"/>
    <property type="match status" value="1"/>
</dbReference>
<feature type="region of interest" description="Disordered" evidence="14">
    <location>
        <begin position="532"/>
        <end position="554"/>
    </location>
</feature>
<dbReference type="OrthoDB" id="443318at2759"/>